<name>A0A0A3XV05_BRAJP</name>
<evidence type="ECO:0000259" key="4">
    <source>
        <dbReference type="PROSITE" id="PS50949"/>
    </source>
</evidence>
<dbReference type="Pfam" id="PF07729">
    <property type="entry name" value="FCD"/>
    <property type="match status" value="1"/>
</dbReference>
<comment type="caution">
    <text evidence="5">The sequence shown here is derived from an EMBL/GenBank/DDBJ whole genome shotgun (WGS) entry which is preliminary data.</text>
</comment>
<dbReference type="InterPro" id="IPR000524">
    <property type="entry name" value="Tscrpt_reg_HTH_GntR"/>
</dbReference>
<keyword evidence="2" id="KW-0238">DNA-binding</keyword>
<dbReference type="SMART" id="SM00895">
    <property type="entry name" value="FCD"/>
    <property type="match status" value="1"/>
</dbReference>
<dbReference type="EMBL" id="JRPN01000015">
    <property type="protein sequence ID" value="KGT78317.1"/>
    <property type="molecule type" value="Genomic_DNA"/>
</dbReference>
<dbReference type="PROSITE" id="PS50949">
    <property type="entry name" value="HTH_GNTR"/>
    <property type="match status" value="1"/>
</dbReference>
<gene>
    <name evidence="5" type="ORF">MA20_19620</name>
</gene>
<dbReference type="InterPro" id="IPR011711">
    <property type="entry name" value="GntR_C"/>
</dbReference>
<feature type="domain" description="HTH gntR-type" evidence="4">
    <location>
        <begin position="10"/>
        <end position="77"/>
    </location>
</feature>
<keyword evidence="1" id="KW-0805">Transcription regulation</keyword>
<dbReference type="Gene3D" id="1.20.120.530">
    <property type="entry name" value="GntR ligand-binding domain-like"/>
    <property type="match status" value="1"/>
</dbReference>
<dbReference type="Gene3D" id="1.10.10.10">
    <property type="entry name" value="Winged helix-like DNA-binding domain superfamily/Winged helix DNA-binding domain"/>
    <property type="match status" value="1"/>
</dbReference>
<reference evidence="5 6" key="1">
    <citation type="submission" date="2014-09" db="EMBL/GenBank/DDBJ databases">
        <title>Draft genome of Bradyrhizobium japonicum Is-34.</title>
        <authorList>
            <person name="Tsurumaru H."/>
            <person name="Yamakawa T."/>
            <person name="Hashimoto S."/>
            <person name="Okizaki K."/>
            <person name="Kanesaki Y."/>
            <person name="Yoshikawa H."/>
            <person name="Yajima S."/>
        </authorList>
    </citation>
    <scope>NUCLEOTIDE SEQUENCE [LARGE SCALE GENOMIC DNA]</scope>
    <source>
        <strain evidence="5 6">Is-34</strain>
    </source>
</reference>
<organism evidence="5 6">
    <name type="scientific">Bradyrhizobium japonicum</name>
    <dbReference type="NCBI Taxonomy" id="375"/>
    <lineage>
        <taxon>Bacteria</taxon>
        <taxon>Pseudomonadati</taxon>
        <taxon>Pseudomonadota</taxon>
        <taxon>Alphaproteobacteria</taxon>
        <taxon>Hyphomicrobiales</taxon>
        <taxon>Nitrobacteraceae</taxon>
        <taxon>Bradyrhizobium</taxon>
    </lineage>
</organism>
<evidence type="ECO:0000313" key="5">
    <source>
        <dbReference type="EMBL" id="KGT78317.1"/>
    </source>
</evidence>
<dbReference type="RefSeq" id="WP_028160028.1">
    <property type="nucleotide sequence ID" value="NZ_JANUDC010000001.1"/>
</dbReference>
<evidence type="ECO:0000256" key="3">
    <source>
        <dbReference type="ARBA" id="ARBA00023163"/>
    </source>
</evidence>
<dbReference type="PANTHER" id="PTHR43537:SF20">
    <property type="entry name" value="HTH-TYPE TRANSCRIPTIONAL REPRESSOR GLAR"/>
    <property type="match status" value="1"/>
</dbReference>
<evidence type="ECO:0000256" key="1">
    <source>
        <dbReference type="ARBA" id="ARBA00023015"/>
    </source>
</evidence>
<dbReference type="SMART" id="SM00345">
    <property type="entry name" value="HTH_GNTR"/>
    <property type="match status" value="1"/>
</dbReference>
<dbReference type="InterPro" id="IPR008920">
    <property type="entry name" value="TF_FadR/GntR_C"/>
</dbReference>
<evidence type="ECO:0000256" key="2">
    <source>
        <dbReference type="ARBA" id="ARBA00023125"/>
    </source>
</evidence>
<dbReference type="Proteomes" id="UP000030377">
    <property type="component" value="Unassembled WGS sequence"/>
</dbReference>
<dbReference type="AlphaFoldDB" id="A0A0A3XV05"/>
<sequence>MDTLPDTTAETVGDSAYRRIRTDLIFGKLTPGQKLKLERMSSAYGTSISTLRETLNRLCSEGFVVAEGQRGFEVAPISATEFQEIAELRELLEGHMIEKSFAAGDLDWEAHIVSAHHKLAAMERMLLSGERSDAESWKQCDFQFHRALVAACGSKVLLDAHAAVYDRYLRYQMIAVVFRGEMAAAEHRELKELALKRDAKGANKVLHTHIHDCVAHALRNSDWLKPMAAVKEARVEPRKKAKVG</sequence>
<dbReference type="Pfam" id="PF00392">
    <property type="entry name" value="GntR"/>
    <property type="match status" value="1"/>
</dbReference>
<dbReference type="SUPFAM" id="SSF48008">
    <property type="entry name" value="GntR ligand-binding domain-like"/>
    <property type="match status" value="1"/>
</dbReference>
<evidence type="ECO:0000313" key="6">
    <source>
        <dbReference type="Proteomes" id="UP000030377"/>
    </source>
</evidence>
<dbReference type="SUPFAM" id="SSF46785">
    <property type="entry name" value="Winged helix' DNA-binding domain"/>
    <property type="match status" value="1"/>
</dbReference>
<dbReference type="STRING" id="375.BKD09_RS46545"/>
<dbReference type="InterPro" id="IPR036390">
    <property type="entry name" value="WH_DNA-bd_sf"/>
</dbReference>
<keyword evidence="3" id="KW-0804">Transcription</keyword>
<protein>
    <submittedName>
        <fullName evidence="5">GntR family transcriptional regulator</fullName>
    </submittedName>
</protein>
<dbReference type="GO" id="GO:0003700">
    <property type="term" value="F:DNA-binding transcription factor activity"/>
    <property type="evidence" value="ECO:0007669"/>
    <property type="project" value="InterPro"/>
</dbReference>
<dbReference type="GO" id="GO:0003677">
    <property type="term" value="F:DNA binding"/>
    <property type="evidence" value="ECO:0007669"/>
    <property type="project" value="UniProtKB-KW"/>
</dbReference>
<dbReference type="InterPro" id="IPR036388">
    <property type="entry name" value="WH-like_DNA-bd_sf"/>
</dbReference>
<proteinExistence type="predicted"/>
<accession>A0A0A3XV05</accession>
<dbReference type="PANTHER" id="PTHR43537">
    <property type="entry name" value="TRANSCRIPTIONAL REGULATOR, GNTR FAMILY"/>
    <property type="match status" value="1"/>
</dbReference>